<reference evidence="16 17" key="1">
    <citation type="journal article" date="2009" name="Nat. Genet.">
        <title>The genome of the cucumber, Cucumis sativus L.</title>
        <authorList>
            <person name="Huang S."/>
            <person name="Li R."/>
            <person name="Zhang Z."/>
            <person name="Li L."/>
            <person name="Gu X."/>
            <person name="Fan W."/>
            <person name="Lucas W.J."/>
            <person name="Wang X."/>
            <person name="Xie B."/>
            <person name="Ni P."/>
            <person name="Ren Y."/>
            <person name="Zhu H."/>
            <person name="Li J."/>
            <person name="Lin K."/>
            <person name="Jin W."/>
            <person name="Fei Z."/>
            <person name="Li G."/>
            <person name="Staub J."/>
            <person name="Kilian A."/>
            <person name="van der Vossen E.A."/>
            <person name="Wu Y."/>
            <person name="Guo J."/>
            <person name="He J."/>
            <person name="Jia Z."/>
            <person name="Ren Y."/>
            <person name="Tian G."/>
            <person name="Lu Y."/>
            <person name="Ruan J."/>
            <person name="Qian W."/>
            <person name="Wang M."/>
            <person name="Huang Q."/>
            <person name="Li B."/>
            <person name="Xuan Z."/>
            <person name="Cao J."/>
            <person name="Asan"/>
            <person name="Wu Z."/>
            <person name="Zhang J."/>
            <person name="Cai Q."/>
            <person name="Bai Y."/>
            <person name="Zhao B."/>
            <person name="Han Y."/>
            <person name="Li Y."/>
            <person name="Li X."/>
            <person name="Wang S."/>
            <person name="Shi Q."/>
            <person name="Liu S."/>
            <person name="Cho W.K."/>
            <person name="Kim J.Y."/>
            <person name="Xu Y."/>
            <person name="Heller-Uszynska K."/>
            <person name="Miao H."/>
            <person name="Cheng Z."/>
            <person name="Zhang S."/>
            <person name="Wu J."/>
            <person name="Yang Y."/>
            <person name="Kang H."/>
            <person name="Li M."/>
            <person name="Liang H."/>
            <person name="Ren X."/>
            <person name="Shi Z."/>
            <person name="Wen M."/>
            <person name="Jian M."/>
            <person name="Yang H."/>
            <person name="Zhang G."/>
            <person name="Yang Z."/>
            <person name="Chen R."/>
            <person name="Liu S."/>
            <person name="Li J."/>
            <person name="Ma L."/>
            <person name="Liu H."/>
            <person name="Zhou Y."/>
            <person name="Zhao J."/>
            <person name="Fang X."/>
            <person name="Li G."/>
            <person name="Fang L."/>
            <person name="Li Y."/>
            <person name="Liu D."/>
            <person name="Zheng H."/>
            <person name="Zhang Y."/>
            <person name="Qin N."/>
            <person name="Li Z."/>
            <person name="Yang G."/>
            <person name="Yang S."/>
            <person name="Bolund L."/>
            <person name="Kristiansen K."/>
            <person name="Zheng H."/>
            <person name="Li S."/>
            <person name="Zhang X."/>
            <person name="Yang H."/>
            <person name="Wang J."/>
            <person name="Sun R."/>
            <person name="Zhang B."/>
            <person name="Jiang S."/>
            <person name="Wang J."/>
            <person name="Du Y."/>
            <person name="Li S."/>
        </authorList>
    </citation>
    <scope>NUCLEOTIDE SEQUENCE [LARGE SCALE GENOMIC DNA]</scope>
    <source>
        <strain evidence="17">cv. 9930</strain>
    </source>
</reference>
<reference evidence="16 17" key="3">
    <citation type="journal article" date="2010" name="BMC Genomics">
        <title>Transcriptome sequencing and comparative analysis of cucumber flowers with different sex types.</title>
        <authorList>
            <person name="Guo S."/>
            <person name="Zheng Y."/>
            <person name="Joung J.G."/>
            <person name="Liu S."/>
            <person name="Zhang Z."/>
            <person name="Crasta O.R."/>
            <person name="Sobral B.W."/>
            <person name="Xu Y."/>
            <person name="Huang S."/>
            <person name="Fei Z."/>
        </authorList>
    </citation>
    <scope>NUCLEOTIDE SEQUENCE [LARGE SCALE GENOMIC DNA]</scope>
    <source>
        <strain evidence="17">cv. 9930</strain>
    </source>
</reference>
<evidence type="ECO:0000256" key="1">
    <source>
        <dbReference type="ARBA" id="ARBA00004141"/>
    </source>
</evidence>
<dbReference type="Pfam" id="PF00487">
    <property type="entry name" value="FA_desaturase"/>
    <property type="match status" value="1"/>
</dbReference>
<dbReference type="InterPro" id="IPR005804">
    <property type="entry name" value="FA_desaturase_dom"/>
</dbReference>
<keyword evidence="6" id="KW-0276">Fatty acid metabolism</keyword>
<keyword evidence="5 13" id="KW-0812">Transmembrane</keyword>
<proteinExistence type="inferred from homology"/>
<dbReference type="OMA" id="MVISHHI"/>
<evidence type="ECO:0000256" key="9">
    <source>
        <dbReference type="ARBA" id="ARBA00023004"/>
    </source>
</evidence>
<reference evidence="16 17" key="4">
    <citation type="journal article" date="2011" name="BMC Genomics">
        <title>RNA-Seq improves annotation of protein-coding genes in the cucumber genome.</title>
        <authorList>
            <person name="Li Z."/>
            <person name="Zhang Z."/>
            <person name="Yan P."/>
            <person name="Huang S."/>
            <person name="Fei Z."/>
            <person name="Lin K."/>
        </authorList>
    </citation>
    <scope>NUCLEOTIDE SEQUENCE [LARGE SCALE GENOMIC DNA]</scope>
    <source>
        <strain evidence="17">cv. 9930</strain>
    </source>
</reference>
<dbReference type="PANTHER" id="PTHR11351:SF31">
    <property type="entry name" value="DESATURASE 1, ISOFORM A-RELATED"/>
    <property type="match status" value="1"/>
</dbReference>
<evidence type="ECO:0000256" key="11">
    <source>
        <dbReference type="ARBA" id="ARBA00023136"/>
    </source>
</evidence>
<keyword evidence="4 13" id="KW-0444">Lipid biosynthesis</keyword>
<evidence type="ECO:0000313" key="16">
    <source>
        <dbReference type="EMBL" id="KGN52903.1"/>
    </source>
</evidence>
<evidence type="ECO:0000256" key="8">
    <source>
        <dbReference type="ARBA" id="ARBA00023002"/>
    </source>
</evidence>
<keyword evidence="17" id="KW-1185">Reference proteome</keyword>
<dbReference type="PRINTS" id="PR00075">
    <property type="entry name" value="FACDDSATRASE"/>
</dbReference>
<dbReference type="GO" id="GO:0016020">
    <property type="term" value="C:membrane"/>
    <property type="evidence" value="ECO:0007669"/>
    <property type="project" value="UniProtKB-SubCell"/>
</dbReference>
<accession>A0A0A0KTL6</accession>
<dbReference type="Gramene" id="KGN52903">
    <property type="protein sequence ID" value="KGN52903"/>
    <property type="gene ID" value="Csa_4G006100"/>
</dbReference>
<dbReference type="GO" id="GO:0006633">
    <property type="term" value="P:fatty acid biosynthetic process"/>
    <property type="evidence" value="ECO:0007669"/>
    <property type="project" value="UniProtKB-KW"/>
</dbReference>
<protein>
    <recommendedName>
        <fullName evidence="15">Fatty acid desaturase domain-containing protein</fullName>
    </recommendedName>
</protein>
<dbReference type="AlphaFoldDB" id="A0A0A0KTL6"/>
<evidence type="ECO:0000256" key="3">
    <source>
        <dbReference type="ARBA" id="ARBA00009295"/>
    </source>
</evidence>
<comment type="pathway">
    <text evidence="2">Lipid metabolism.</text>
</comment>
<evidence type="ECO:0000256" key="10">
    <source>
        <dbReference type="ARBA" id="ARBA00023098"/>
    </source>
</evidence>
<keyword evidence="8 13" id="KW-0560">Oxidoreductase</keyword>
<dbReference type="Proteomes" id="UP000029981">
    <property type="component" value="Chromosome 4"/>
</dbReference>
<dbReference type="STRING" id="3659.A0A0A0KTL6"/>
<keyword evidence="7 14" id="KW-1133">Transmembrane helix</keyword>
<comment type="domain">
    <text evidence="13">The histidine box domains are involved in binding the catalytic metal ions.</text>
</comment>
<evidence type="ECO:0000256" key="4">
    <source>
        <dbReference type="ARBA" id="ARBA00022516"/>
    </source>
</evidence>
<gene>
    <name evidence="16" type="ORF">Csa_4G006100</name>
</gene>
<dbReference type="InterPro" id="IPR015876">
    <property type="entry name" value="Acyl-CoA_DS"/>
</dbReference>
<dbReference type="PANTHER" id="PTHR11351">
    <property type="entry name" value="ACYL-COA DESATURASE"/>
    <property type="match status" value="1"/>
</dbReference>
<name>A0A0A0KTL6_CUCSA</name>
<dbReference type="GO" id="GO:0016717">
    <property type="term" value="F:oxidoreductase activity, acting on paired donors, with oxidation of a pair of donors resulting in the reduction of molecular oxygen to two molecules of water"/>
    <property type="evidence" value="ECO:0007669"/>
    <property type="project" value="InterPro"/>
</dbReference>
<keyword evidence="12 13" id="KW-0275">Fatty acid biosynthesis</keyword>
<feature type="domain" description="Fatty acid desaturase" evidence="15">
    <location>
        <begin position="11"/>
        <end position="95"/>
    </location>
</feature>
<evidence type="ECO:0000256" key="14">
    <source>
        <dbReference type="SAM" id="Phobius"/>
    </source>
</evidence>
<comment type="similarity">
    <text evidence="3 13">Belongs to the fatty acid desaturase type 1 family.</text>
</comment>
<dbReference type="CDD" id="cd03505">
    <property type="entry name" value="Delta9-FADS-like"/>
    <property type="match status" value="1"/>
</dbReference>
<dbReference type="EMBL" id="CM002925">
    <property type="protein sequence ID" value="KGN52903.1"/>
    <property type="molecule type" value="Genomic_DNA"/>
</dbReference>
<keyword evidence="11 14" id="KW-0472">Membrane</keyword>
<organism evidence="16 17">
    <name type="scientific">Cucumis sativus</name>
    <name type="common">Cucumber</name>
    <dbReference type="NCBI Taxonomy" id="3659"/>
    <lineage>
        <taxon>Eukaryota</taxon>
        <taxon>Viridiplantae</taxon>
        <taxon>Streptophyta</taxon>
        <taxon>Embryophyta</taxon>
        <taxon>Tracheophyta</taxon>
        <taxon>Spermatophyta</taxon>
        <taxon>Magnoliopsida</taxon>
        <taxon>eudicotyledons</taxon>
        <taxon>Gunneridae</taxon>
        <taxon>Pentapetalae</taxon>
        <taxon>rosids</taxon>
        <taxon>fabids</taxon>
        <taxon>Cucurbitales</taxon>
        <taxon>Cucurbitaceae</taxon>
        <taxon>Benincaseae</taxon>
        <taxon>Cucumis</taxon>
    </lineage>
</organism>
<reference evidence="16 17" key="2">
    <citation type="journal article" date="2009" name="PLoS ONE">
        <title>An integrated genetic and cytogenetic map of the cucumber genome.</title>
        <authorList>
            <person name="Ren Y."/>
            <person name="Zhang Z."/>
            <person name="Liu J."/>
            <person name="Staub J.E."/>
            <person name="Han Y."/>
            <person name="Cheng Z."/>
            <person name="Li X."/>
            <person name="Lu J."/>
            <person name="Miao H."/>
            <person name="Kang H."/>
            <person name="Xie B."/>
            <person name="Gu X."/>
            <person name="Wang X."/>
            <person name="Du Y."/>
            <person name="Jin W."/>
            <person name="Huang S."/>
        </authorList>
    </citation>
    <scope>NUCLEOTIDE SEQUENCE [LARGE SCALE GENOMIC DNA]</scope>
    <source>
        <strain evidence="17">cv. 9930</strain>
    </source>
</reference>
<evidence type="ECO:0000256" key="6">
    <source>
        <dbReference type="ARBA" id="ARBA00022832"/>
    </source>
</evidence>
<comment type="subcellular location">
    <subcellularLocation>
        <location evidence="1">Membrane</location>
        <topology evidence="1">Multi-pass membrane protein</topology>
    </subcellularLocation>
</comment>
<sequence>MVNLVYFRKYIFVLTYLTLLYLLMQCVRIVMLYHVIFMVNSVCHKWGKKQWSTTDLSRNNWWVSLLSFGEGWHNNHHAFEYSAKYGLEWWQLDFGWYVIMFLKAIGVATDVKLPTQCHKQRMKL</sequence>
<evidence type="ECO:0000256" key="2">
    <source>
        <dbReference type="ARBA" id="ARBA00005189"/>
    </source>
</evidence>
<evidence type="ECO:0000256" key="7">
    <source>
        <dbReference type="ARBA" id="ARBA00022989"/>
    </source>
</evidence>
<comment type="cofactor">
    <cofactor evidence="13">
        <name>Fe(2+)</name>
        <dbReference type="ChEBI" id="CHEBI:29033"/>
    </cofactor>
</comment>
<keyword evidence="10" id="KW-0443">Lipid metabolism</keyword>
<evidence type="ECO:0000256" key="12">
    <source>
        <dbReference type="ARBA" id="ARBA00023160"/>
    </source>
</evidence>
<evidence type="ECO:0000313" key="17">
    <source>
        <dbReference type="Proteomes" id="UP000029981"/>
    </source>
</evidence>
<evidence type="ECO:0000259" key="15">
    <source>
        <dbReference type="Pfam" id="PF00487"/>
    </source>
</evidence>
<keyword evidence="9" id="KW-0408">Iron</keyword>
<feature type="transmembrane region" description="Helical" evidence="14">
    <location>
        <begin position="12"/>
        <end position="36"/>
    </location>
</feature>
<evidence type="ECO:0000256" key="5">
    <source>
        <dbReference type="ARBA" id="ARBA00022692"/>
    </source>
</evidence>
<evidence type="ECO:0000256" key="13">
    <source>
        <dbReference type="RuleBase" id="RU000581"/>
    </source>
</evidence>